<dbReference type="EMBL" id="PKMF04000233">
    <property type="protein sequence ID" value="KAK7841808.1"/>
    <property type="molecule type" value="Genomic_DNA"/>
</dbReference>
<organism evidence="4 5">
    <name type="scientific">Quercus suber</name>
    <name type="common">Cork oak</name>
    <dbReference type="NCBI Taxonomy" id="58331"/>
    <lineage>
        <taxon>Eukaryota</taxon>
        <taxon>Viridiplantae</taxon>
        <taxon>Streptophyta</taxon>
        <taxon>Embryophyta</taxon>
        <taxon>Tracheophyta</taxon>
        <taxon>Spermatophyta</taxon>
        <taxon>Magnoliopsida</taxon>
        <taxon>eudicotyledons</taxon>
        <taxon>Gunneridae</taxon>
        <taxon>Pentapetalae</taxon>
        <taxon>rosids</taxon>
        <taxon>fabids</taxon>
        <taxon>Fagales</taxon>
        <taxon>Fagaceae</taxon>
        <taxon>Quercus</taxon>
    </lineage>
</organism>
<name>A0AAW0KT52_QUESU</name>
<proteinExistence type="inferred from homology"/>
<dbReference type="PANTHER" id="PTHR32285">
    <property type="entry name" value="PROTEIN TRICHOME BIREFRINGENCE-LIKE 9-RELATED"/>
    <property type="match status" value="1"/>
</dbReference>
<dbReference type="Proteomes" id="UP000237347">
    <property type="component" value="Unassembled WGS sequence"/>
</dbReference>
<evidence type="ECO:0000313" key="4">
    <source>
        <dbReference type="EMBL" id="KAK7841808.1"/>
    </source>
</evidence>
<dbReference type="PANTHER" id="PTHR32285:SF208">
    <property type="entry name" value="PROTEIN TRICHOME BIREFRINGENCE-LIKE 2"/>
    <property type="match status" value="1"/>
</dbReference>
<reference evidence="4 5" key="1">
    <citation type="journal article" date="2018" name="Sci. Data">
        <title>The draft genome sequence of cork oak.</title>
        <authorList>
            <person name="Ramos A.M."/>
            <person name="Usie A."/>
            <person name="Barbosa P."/>
            <person name="Barros P.M."/>
            <person name="Capote T."/>
            <person name="Chaves I."/>
            <person name="Simoes F."/>
            <person name="Abreu I."/>
            <person name="Carrasquinho I."/>
            <person name="Faro C."/>
            <person name="Guimaraes J.B."/>
            <person name="Mendonca D."/>
            <person name="Nobrega F."/>
            <person name="Rodrigues L."/>
            <person name="Saibo N.J.M."/>
            <person name="Varela M.C."/>
            <person name="Egas C."/>
            <person name="Matos J."/>
            <person name="Miguel C.M."/>
            <person name="Oliveira M.M."/>
            <person name="Ricardo C.P."/>
            <person name="Goncalves S."/>
        </authorList>
    </citation>
    <scope>NUCLEOTIDE SEQUENCE [LARGE SCALE GENOMIC DNA]</scope>
    <source>
        <strain evidence="5">cv. HL8</strain>
    </source>
</reference>
<evidence type="ECO:0000256" key="1">
    <source>
        <dbReference type="ARBA" id="ARBA00007727"/>
    </source>
</evidence>
<sequence length="378" mass="41913">MPIHSLVGKPWLQGFDSVGVNSTLSFSSTSGSLSSFASNTNATSKVESDVGLFQGSKEGHLPYKTHEANVSGDTKVGDLKEARMGSGKTHFGNLTESLKNGSFPDKEKVGDSLASDGGLILRKNNSGNFSKTVKDESLRGKEGIVIENLSLSSVKDMNSVAGKSARNSSNRNNGTENKNVGNFSYNAGLDKAATSKEIAYKAKSSFKGRNGSFETLRLDLMDQTTSMYHDADVLVFNTGHWWTHEKTSRGEDYYQEGNYVHPRLKALEAYKRALTTWARWVDKNIDFNRTQVFFRGYSVTHFRGGQWNSGGQCHKETEPIFNETYLAKYPSKMRTLEHVLQSMRSPVVYMNISRLTDYRKDGHPSAIDPDGQMGCLEF</sequence>
<dbReference type="InterPro" id="IPR029962">
    <property type="entry name" value="TBL"/>
</dbReference>
<gene>
    <name evidence="4" type="primary">TBL2_0</name>
    <name evidence="4" type="ORF">CFP56_014862</name>
</gene>
<feature type="region of interest" description="Disordered" evidence="2">
    <location>
        <begin position="160"/>
        <end position="182"/>
    </location>
</feature>
<dbReference type="AlphaFoldDB" id="A0AAW0KT52"/>
<dbReference type="GO" id="GO:0016413">
    <property type="term" value="F:O-acetyltransferase activity"/>
    <property type="evidence" value="ECO:0007669"/>
    <property type="project" value="InterPro"/>
</dbReference>
<comment type="caution">
    <text evidence="4">The sequence shown here is derived from an EMBL/GenBank/DDBJ whole genome shotgun (WGS) entry which is preliminary data.</text>
</comment>
<evidence type="ECO:0000256" key="2">
    <source>
        <dbReference type="SAM" id="MobiDB-lite"/>
    </source>
</evidence>
<feature type="compositionally biased region" description="Polar residues" evidence="2">
    <location>
        <begin position="165"/>
        <end position="182"/>
    </location>
</feature>
<evidence type="ECO:0000259" key="3">
    <source>
        <dbReference type="Pfam" id="PF13839"/>
    </source>
</evidence>
<accession>A0AAW0KT52</accession>
<dbReference type="Pfam" id="PF13839">
    <property type="entry name" value="PC-Esterase"/>
    <property type="match status" value="1"/>
</dbReference>
<evidence type="ECO:0000313" key="5">
    <source>
        <dbReference type="Proteomes" id="UP000237347"/>
    </source>
</evidence>
<comment type="similarity">
    <text evidence="1">Belongs to the PC-esterase family. TBL subfamily.</text>
</comment>
<dbReference type="GO" id="GO:0005794">
    <property type="term" value="C:Golgi apparatus"/>
    <property type="evidence" value="ECO:0007669"/>
    <property type="project" value="TreeGrafter"/>
</dbReference>
<keyword evidence="5" id="KW-1185">Reference proteome</keyword>
<protein>
    <submittedName>
        <fullName evidence="4">Protein trichome birefringence-like 2</fullName>
    </submittedName>
</protein>
<feature type="domain" description="Trichome birefringence-like C-terminal" evidence="3">
    <location>
        <begin position="205"/>
        <end position="367"/>
    </location>
</feature>
<feature type="region of interest" description="Disordered" evidence="2">
    <location>
        <begin position="87"/>
        <end position="106"/>
    </location>
</feature>
<dbReference type="InterPro" id="IPR026057">
    <property type="entry name" value="TBL_C"/>
</dbReference>